<accession>A0ACC0DGP1</accession>
<evidence type="ECO:0000313" key="1">
    <source>
        <dbReference type="EMBL" id="KAI6091901.1"/>
    </source>
</evidence>
<reference evidence="1 2" key="1">
    <citation type="journal article" date="2022" name="New Phytol.">
        <title>Ecological generalism drives hyperdiversity of secondary metabolite gene clusters in xylarialean endophytes.</title>
        <authorList>
            <person name="Franco M.E.E."/>
            <person name="Wisecaver J.H."/>
            <person name="Arnold A.E."/>
            <person name="Ju Y.M."/>
            <person name="Slot J.C."/>
            <person name="Ahrendt S."/>
            <person name="Moore L.P."/>
            <person name="Eastman K.E."/>
            <person name="Scott K."/>
            <person name="Konkel Z."/>
            <person name="Mondo S.J."/>
            <person name="Kuo A."/>
            <person name="Hayes R.D."/>
            <person name="Haridas S."/>
            <person name="Andreopoulos B."/>
            <person name="Riley R."/>
            <person name="LaButti K."/>
            <person name="Pangilinan J."/>
            <person name="Lipzen A."/>
            <person name="Amirebrahimi M."/>
            <person name="Yan J."/>
            <person name="Adam C."/>
            <person name="Keymanesh K."/>
            <person name="Ng V."/>
            <person name="Louie K."/>
            <person name="Northen T."/>
            <person name="Drula E."/>
            <person name="Henrissat B."/>
            <person name="Hsieh H.M."/>
            <person name="Youens-Clark K."/>
            <person name="Lutzoni F."/>
            <person name="Miadlikowska J."/>
            <person name="Eastwood D.C."/>
            <person name="Hamelin R.C."/>
            <person name="Grigoriev I.V."/>
            <person name="U'Ren J.M."/>
        </authorList>
    </citation>
    <scope>NUCLEOTIDE SEQUENCE [LARGE SCALE GENOMIC DNA]</scope>
    <source>
        <strain evidence="1 2">ER1909</strain>
    </source>
</reference>
<protein>
    <submittedName>
        <fullName evidence="1">Uncharacterized protein</fullName>
    </submittedName>
</protein>
<name>A0ACC0DGP1_9PEZI</name>
<sequence>MTTEPASPKRRHILSSINPEEYRSASPNTERPRTPSEEAPPREPQPSSEQAEAEEATETKERKRTTRFRFKSGKSSRSHRDRDYEDRDDRDGEESSHRHRRHRHHHHHHSSHHRHKRRRTRSRSPTPPNPYEPPPLGSDAAFRESLFDAMADDEGAAYWQNVYGQPIHIYPQTRPSRTGNNGENGDAEEVENGGENLERMDDDEYAAFVRQKMWEKTHQGLLEERARREERRKQREEQRQETARLAREMERSLRRGEERRRRKGWKERWEEYGKAWAAWDGAPEGMAWPVRSGRREDVDSAAVIDFFVMGIDSEDVGEAEFLAKLKDERVRWHPDKIQQKLGGKVDEAVMRGVTAVFQIVDKLWSDTRAKR</sequence>
<dbReference type="EMBL" id="MU394285">
    <property type="protein sequence ID" value="KAI6091901.1"/>
    <property type="molecule type" value="Genomic_DNA"/>
</dbReference>
<proteinExistence type="predicted"/>
<evidence type="ECO:0000313" key="2">
    <source>
        <dbReference type="Proteomes" id="UP001497680"/>
    </source>
</evidence>
<comment type="caution">
    <text evidence="1">The sequence shown here is derived from an EMBL/GenBank/DDBJ whole genome shotgun (WGS) entry which is preliminary data.</text>
</comment>
<dbReference type="Proteomes" id="UP001497680">
    <property type="component" value="Unassembled WGS sequence"/>
</dbReference>
<organism evidence="1 2">
    <name type="scientific">Hypoxylon rubiginosum</name>
    <dbReference type="NCBI Taxonomy" id="110542"/>
    <lineage>
        <taxon>Eukaryota</taxon>
        <taxon>Fungi</taxon>
        <taxon>Dikarya</taxon>
        <taxon>Ascomycota</taxon>
        <taxon>Pezizomycotina</taxon>
        <taxon>Sordariomycetes</taxon>
        <taxon>Xylariomycetidae</taxon>
        <taxon>Xylariales</taxon>
        <taxon>Hypoxylaceae</taxon>
        <taxon>Hypoxylon</taxon>
    </lineage>
</organism>
<keyword evidence="2" id="KW-1185">Reference proteome</keyword>
<gene>
    <name evidence="1" type="ORF">F4821DRAFT_225828</name>
</gene>